<name>A0A0L6UXH9_9BASI</name>
<evidence type="ECO:0000313" key="2">
    <source>
        <dbReference type="EMBL" id="KNZ53214.1"/>
    </source>
</evidence>
<protein>
    <submittedName>
        <fullName evidence="2">Uncharacterized protein</fullName>
    </submittedName>
</protein>
<evidence type="ECO:0000313" key="3">
    <source>
        <dbReference type="Proteomes" id="UP000037035"/>
    </source>
</evidence>
<reference evidence="2 3" key="1">
    <citation type="submission" date="2015-08" db="EMBL/GenBank/DDBJ databases">
        <title>Next Generation Sequencing and Analysis of the Genome of Puccinia sorghi L Schw, the Causal Agent of Maize Common Rust.</title>
        <authorList>
            <person name="Rochi L."/>
            <person name="Burguener G."/>
            <person name="Darino M."/>
            <person name="Turjanski A."/>
            <person name="Kreff E."/>
            <person name="Dieguez M.J."/>
            <person name="Sacco F."/>
        </authorList>
    </citation>
    <scope>NUCLEOTIDE SEQUENCE [LARGE SCALE GENOMIC DNA]</scope>
    <source>
        <strain evidence="2 3">RO10H11247</strain>
    </source>
</reference>
<gene>
    <name evidence="2" type="ORF">VP01_3301g1</name>
</gene>
<feature type="transmembrane region" description="Helical" evidence="1">
    <location>
        <begin position="20"/>
        <end position="37"/>
    </location>
</feature>
<dbReference type="EMBL" id="LAVV01008282">
    <property type="protein sequence ID" value="KNZ53214.1"/>
    <property type="molecule type" value="Genomic_DNA"/>
</dbReference>
<dbReference type="VEuPathDB" id="FungiDB:VP01_3301g1"/>
<keyword evidence="3" id="KW-1185">Reference proteome</keyword>
<keyword evidence="1" id="KW-1133">Transmembrane helix</keyword>
<comment type="caution">
    <text evidence="2">The sequence shown here is derived from an EMBL/GenBank/DDBJ whole genome shotgun (WGS) entry which is preliminary data.</text>
</comment>
<evidence type="ECO:0000256" key="1">
    <source>
        <dbReference type="SAM" id="Phobius"/>
    </source>
</evidence>
<sequence>MFDYFVQVVVSGYDKRYEGFVTYFVIFCLEIIIHSFLREGGYYFLICRAVAHLDVLSTGKVSAVFESCGGANDDLAQSASVVSGFNRSAATPQLDVPREQRPTLSPLNLMEEKNGQLRRRKEQQCVWSARLEILFQKREMKAPTSVLITPDGQHWPIKRRLDGDPNRLRTKCVVRLPLTLEHQAPRRRFRLRLRCPLRPLYQQHNNYNNSCHSQKVHHHNGRMTRAEKYGWKLVNIRRNSLFDLGEGKLQMTAKDFGRYISYGPFRESEAINGLRVQRSRSMAIGARLAIRACACLTAGSGRMVSGGLRLTSIRCNPHSKLSSPAVEALTKSISPGRIDFEMPQATAVIFPNLLPNWFESDPATELSVNFGLPRRNYIEFLRPHPPQKLSACWNPLNNMQRGLLWAVLCKGHSDHVPKMVFILFYSFSPLSPPPHVVFLLFPLRNKTSLSSEPIVVHAPLTHPFLFSQASGHRECEGLFSVLTLESVTLLCFFICHLFLFPLFFLHWSLIQLESSPSIFLSFLSSFSSFFPFKPDLL</sequence>
<keyword evidence="1" id="KW-0812">Transmembrane</keyword>
<accession>A0A0L6UXH9</accession>
<dbReference type="Proteomes" id="UP000037035">
    <property type="component" value="Unassembled WGS sequence"/>
</dbReference>
<keyword evidence="1" id="KW-0472">Membrane</keyword>
<feature type="transmembrane region" description="Helical" evidence="1">
    <location>
        <begin position="487"/>
        <end position="509"/>
    </location>
</feature>
<dbReference type="AlphaFoldDB" id="A0A0L6UXH9"/>
<organism evidence="2 3">
    <name type="scientific">Puccinia sorghi</name>
    <dbReference type="NCBI Taxonomy" id="27349"/>
    <lineage>
        <taxon>Eukaryota</taxon>
        <taxon>Fungi</taxon>
        <taxon>Dikarya</taxon>
        <taxon>Basidiomycota</taxon>
        <taxon>Pucciniomycotina</taxon>
        <taxon>Pucciniomycetes</taxon>
        <taxon>Pucciniales</taxon>
        <taxon>Pucciniaceae</taxon>
        <taxon>Puccinia</taxon>
    </lineage>
</organism>
<proteinExistence type="predicted"/>